<dbReference type="Pfam" id="PF08284">
    <property type="entry name" value="RVP_2"/>
    <property type="match status" value="1"/>
</dbReference>
<reference evidence="1 2" key="1">
    <citation type="submission" date="2022-12" db="EMBL/GenBank/DDBJ databases">
        <title>Chromosome-level genome assembly of true bugs.</title>
        <authorList>
            <person name="Ma L."/>
            <person name="Li H."/>
        </authorList>
    </citation>
    <scope>NUCLEOTIDE SEQUENCE [LARGE SCALE GENOMIC DNA]</scope>
    <source>
        <strain evidence="1">Lab_2022b</strain>
    </source>
</reference>
<dbReference type="Proteomes" id="UP001461498">
    <property type="component" value="Unassembled WGS sequence"/>
</dbReference>
<evidence type="ECO:0000313" key="1">
    <source>
        <dbReference type="EMBL" id="KAK9503547.1"/>
    </source>
</evidence>
<protein>
    <recommendedName>
        <fullName evidence="3">Peptidase aspartic putative domain-containing protein</fullName>
    </recommendedName>
</protein>
<dbReference type="AlphaFoldDB" id="A0AAW1D3U2"/>
<dbReference type="Gene3D" id="2.40.70.10">
    <property type="entry name" value="Acid Proteases"/>
    <property type="match status" value="1"/>
</dbReference>
<evidence type="ECO:0000313" key="2">
    <source>
        <dbReference type="Proteomes" id="UP001461498"/>
    </source>
</evidence>
<comment type="caution">
    <text evidence="1">The sequence shown here is derived from an EMBL/GenBank/DDBJ whole genome shotgun (WGS) entry which is preliminary data.</text>
</comment>
<keyword evidence="2" id="KW-1185">Reference proteome</keyword>
<name>A0AAW1D3U2_9HEMI</name>
<dbReference type="PANTHER" id="PTHR47331:SF5">
    <property type="entry name" value="RIBONUCLEASE H"/>
    <property type="match status" value="1"/>
</dbReference>
<proteinExistence type="predicted"/>
<evidence type="ECO:0008006" key="3">
    <source>
        <dbReference type="Google" id="ProtNLM"/>
    </source>
</evidence>
<accession>A0AAW1D3U2</accession>
<organism evidence="1 2">
    <name type="scientific">Rhynocoris fuscipes</name>
    <dbReference type="NCBI Taxonomy" id="488301"/>
    <lineage>
        <taxon>Eukaryota</taxon>
        <taxon>Metazoa</taxon>
        <taxon>Ecdysozoa</taxon>
        <taxon>Arthropoda</taxon>
        <taxon>Hexapoda</taxon>
        <taxon>Insecta</taxon>
        <taxon>Pterygota</taxon>
        <taxon>Neoptera</taxon>
        <taxon>Paraneoptera</taxon>
        <taxon>Hemiptera</taxon>
        <taxon>Heteroptera</taxon>
        <taxon>Panheteroptera</taxon>
        <taxon>Cimicomorpha</taxon>
        <taxon>Reduviidae</taxon>
        <taxon>Harpactorinae</taxon>
        <taxon>Harpactorini</taxon>
        <taxon>Rhynocoris</taxon>
    </lineage>
</organism>
<dbReference type="PANTHER" id="PTHR47331">
    <property type="entry name" value="PHD-TYPE DOMAIN-CONTAINING PROTEIN"/>
    <property type="match status" value="1"/>
</dbReference>
<dbReference type="EMBL" id="JAPXFL010000007">
    <property type="protein sequence ID" value="KAK9503547.1"/>
    <property type="molecule type" value="Genomic_DNA"/>
</dbReference>
<gene>
    <name evidence="1" type="ORF">O3M35_010081</name>
</gene>
<sequence length="342" mass="38479">MLQLENFLQHRCHMLEAVENNKSNQSTVKQTVNSSEKIQPSNPKFKPLIKNTYDSNNFQSSWTKCSLCEYFHPIYLCDIFKALAIPDREEHVRKLGLCFNCLKSSNHTSDKCKSSSCKICSKKHNTMLHYANKKYFSSTSNNVQQNQPQQQSVQHQQFVQQHQQQVVASTSNVGSKPTIVLSTAVVFVLDNRGAHHLCRVLLDSGSQSNFISEKAANILRLPRQRVTTEINGISSSLSTSYYSVQCSIKSRINSYSASLDCLILPTITIQLPTTPISISHINIPSNLPLADPEFYKPSDIDMLIGAELFFDLLSEGRLKCVDNTLIIQNSAFGWILSGKELK</sequence>
<dbReference type="InterPro" id="IPR021109">
    <property type="entry name" value="Peptidase_aspartic_dom_sf"/>
</dbReference>